<evidence type="ECO:0000313" key="4">
    <source>
        <dbReference type="Proteomes" id="UP000184267"/>
    </source>
</evidence>
<dbReference type="InterPro" id="IPR023606">
    <property type="entry name" value="CoA-Trfase_III_dom_1_sf"/>
</dbReference>
<keyword evidence="4" id="KW-1185">Reference proteome</keyword>
<dbReference type="SUPFAM" id="SSF89796">
    <property type="entry name" value="CoA-transferase family III (CaiB/BaiF)"/>
    <property type="match status" value="2"/>
</dbReference>
<dbReference type="OrthoDB" id="2308815at2759"/>
<dbReference type="Proteomes" id="UP000184267">
    <property type="component" value="Unassembled WGS sequence"/>
</dbReference>
<comment type="caution">
    <text evidence="3">The sequence shown here is derived from an EMBL/GenBank/DDBJ whole genome shotgun (WGS) entry which is preliminary data.</text>
</comment>
<dbReference type="InterPro" id="IPR050509">
    <property type="entry name" value="CoA-transferase_III"/>
</dbReference>
<dbReference type="STRING" id="154538.A0A1M2VQU5"/>
<protein>
    <submittedName>
        <fullName evidence="3">Succinate--hydroxymethylglutarate CoA-transferase</fullName>
    </submittedName>
</protein>
<reference evidence="3 4" key="1">
    <citation type="submission" date="2016-10" db="EMBL/GenBank/DDBJ databases">
        <title>Genome sequence of the basidiomycete white-rot fungus Trametes pubescens.</title>
        <authorList>
            <person name="Makela M.R."/>
            <person name="Granchi Z."/>
            <person name="Peng M."/>
            <person name="De Vries R.P."/>
            <person name="Grigoriev I."/>
            <person name="Riley R."/>
            <person name="Hilden K."/>
        </authorList>
    </citation>
    <scope>NUCLEOTIDE SEQUENCE [LARGE SCALE GENOMIC DNA]</scope>
    <source>
        <strain evidence="3 4">FBCC735</strain>
    </source>
</reference>
<gene>
    <name evidence="3" type="ORF">TRAPUB_13563</name>
</gene>
<dbReference type="Gene3D" id="3.40.50.10540">
    <property type="entry name" value="Crotonobetainyl-coa:carnitine coa-transferase, domain 1"/>
    <property type="match status" value="1"/>
</dbReference>
<evidence type="ECO:0000256" key="2">
    <source>
        <dbReference type="SAM" id="MobiDB-lite"/>
    </source>
</evidence>
<keyword evidence="3" id="KW-0808">Transferase</keyword>
<dbReference type="OMA" id="RFWRTAD"/>
<dbReference type="EMBL" id="MNAD01000858">
    <property type="protein sequence ID" value="OJT09965.1"/>
    <property type="molecule type" value="Genomic_DNA"/>
</dbReference>
<dbReference type="InterPro" id="IPR003673">
    <property type="entry name" value="CoA-Trfase_fam_III"/>
</dbReference>
<proteinExistence type="inferred from homology"/>
<evidence type="ECO:0000313" key="3">
    <source>
        <dbReference type="EMBL" id="OJT09965.1"/>
    </source>
</evidence>
<dbReference type="PANTHER" id="PTHR48228:SF4">
    <property type="entry name" value="BLR3030 PROTEIN"/>
    <property type="match status" value="1"/>
</dbReference>
<feature type="region of interest" description="Disordered" evidence="2">
    <location>
        <begin position="356"/>
        <end position="380"/>
    </location>
</feature>
<comment type="similarity">
    <text evidence="1">Belongs to the CoA-transferase III family.</text>
</comment>
<dbReference type="GO" id="GO:0016740">
    <property type="term" value="F:transferase activity"/>
    <property type="evidence" value="ECO:0007669"/>
    <property type="project" value="UniProtKB-KW"/>
</dbReference>
<feature type="compositionally biased region" description="Basic and acidic residues" evidence="2">
    <location>
        <begin position="361"/>
        <end position="380"/>
    </location>
</feature>
<name>A0A1M2VQU5_TRAPU</name>
<sequence length="380" mass="40963">MAPLTKACSHKQGILDILQCEPTKESIAAAMLQWNSVDFETEASKRRMVATALRSFAEWDAHPQGLALANTPPVALFKIGDAPKRDVQGSPTSPLEGIRVLDLTRVLAGPVCGRTLAAYGADVLWITSPKLPALPNLDVDTSRGKRTTQLDLNETAEHEKFASLAKDTDVFLQAYRPGGLATKGFGAEDVSKLRPGIVYASLCAYGWEGPWKDRRGFDSLVQTATGFNVAEAEAYAVYSGADAPRPLPPRPLPMQALDHAAGYMLAFGIQAALCKTITEGGSWEVRVSLAAVGQWIRSLGQLDPTTAFRDGPPLPPRDIDDPEVSRYTTKVLQAKGANESGDRKTMTAVAHAAKLSATPAKEGEAPMRLDAHLPEWLPRR</sequence>
<evidence type="ECO:0000256" key="1">
    <source>
        <dbReference type="ARBA" id="ARBA00008383"/>
    </source>
</evidence>
<accession>A0A1M2VQU5</accession>
<dbReference type="AlphaFoldDB" id="A0A1M2VQU5"/>
<dbReference type="PANTHER" id="PTHR48228">
    <property type="entry name" value="SUCCINYL-COA--D-CITRAMALATE COA-TRANSFERASE"/>
    <property type="match status" value="1"/>
</dbReference>
<organism evidence="3 4">
    <name type="scientific">Trametes pubescens</name>
    <name type="common">White-rot fungus</name>
    <dbReference type="NCBI Taxonomy" id="154538"/>
    <lineage>
        <taxon>Eukaryota</taxon>
        <taxon>Fungi</taxon>
        <taxon>Dikarya</taxon>
        <taxon>Basidiomycota</taxon>
        <taxon>Agaricomycotina</taxon>
        <taxon>Agaricomycetes</taxon>
        <taxon>Polyporales</taxon>
        <taxon>Polyporaceae</taxon>
        <taxon>Trametes</taxon>
    </lineage>
</organism>
<dbReference type="Pfam" id="PF02515">
    <property type="entry name" value="CoA_transf_3"/>
    <property type="match status" value="1"/>
</dbReference>